<evidence type="ECO:0000259" key="2">
    <source>
        <dbReference type="Pfam" id="PF13187"/>
    </source>
</evidence>
<sequence length="380" mass="42841">MKYTKYGRTDKNVSVVGFGGLRFDLSKGNEENAELVKYAYSKGINYFDTAPGYCDGRSEDILGIAFRQMIKEGKTDFYVSTKGRPTVFDTAEKAIDGVKKSLERLGVPKIHFYHIWCIRKMEHYELAMRPGGQYEGLLKCKEAGLIDHIVFSSHQPGDQVTEILNENKFDGVTMGINILNFSYRWNGVMHANKNGYGVVAMNPLSGGSIPSHEKELSFLTSEGETATELALRFNITSPQITISLIGFGNKHDIDEACRIADEGKPFTEEDISILKSKLGKNMNEICTGCGYCKICPMEINIPGYMLFYNEKQMFKKSDEEMIKSVYGLEYWNYTMNGKKFAADCIKCGKCEGECTQHLQIIKRLEEIASWEEKGTNDITV</sequence>
<comment type="caution">
    <text evidence="3">The sequence shown here is derived from an EMBL/GenBank/DDBJ whole genome shotgun (WGS) entry which is preliminary data.</text>
</comment>
<dbReference type="SUPFAM" id="SSF51430">
    <property type="entry name" value="NAD(P)-linked oxidoreductase"/>
    <property type="match status" value="1"/>
</dbReference>
<dbReference type="PANTHER" id="PTHR43312">
    <property type="entry name" value="D-THREO-ALDOSE 1-DEHYDROGENASE"/>
    <property type="match status" value="1"/>
</dbReference>
<dbReference type="InterPro" id="IPR017896">
    <property type="entry name" value="4Fe4S_Fe-S-bd"/>
</dbReference>
<dbReference type="Proteomes" id="UP000622687">
    <property type="component" value="Unassembled WGS sequence"/>
</dbReference>
<dbReference type="InterPro" id="IPR053135">
    <property type="entry name" value="AKR2_Oxidoreductase"/>
</dbReference>
<dbReference type="Gene3D" id="3.20.20.100">
    <property type="entry name" value="NADP-dependent oxidoreductase domain"/>
    <property type="match status" value="1"/>
</dbReference>
<dbReference type="PANTHER" id="PTHR43312:SF1">
    <property type="entry name" value="NADP-DEPENDENT OXIDOREDUCTASE DOMAIN-CONTAINING PROTEIN"/>
    <property type="match status" value="1"/>
</dbReference>
<feature type="domain" description="4Fe-4S ferredoxin-type" evidence="2">
    <location>
        <begin position="286"/>
        <end position="357"/>
    </location>
</feature>
<dbReference type="InterPro" id="IPR023210">
    <property type="entry name" value="NADP_OxRdtase_dom"/>
</dbReference>
<organism evidence="3 4">
    <name type="scientific">Clostridium aciditolerans</name>
    <dbReference type="NCBI Taxonomy" id="339861"/>
    <lineage>
        <taxon>Bacteria</taxon>
        <taxon>Bacillati</taxon>
        <taxon>Bacillota</taxon>
        <taxon>Clostridia</taxon>
        <taxon>Eubacteriales</taxon>
        <taxon>Clostridiaceae</taxon>
        <taxon>Clostridium</taxon>
    </lineage>
</organism>
<gene>
    <name evidence="3" type="ORF">I6U51_02305</name>
</gene>
<dbReference type="Pfam" id="PF13187">
    <property type="entry name" value="Fer4_9"/>
    <property type="match status" value="1"/>
</dbReference>
<evidence type="ECO:0000259" key="1">
    <source>
        <dbReference type="Pfam" id="PF00248"/>
    </source>
</evidence>
<keyword evidence="4" id="KW-1185">Reference proteome</keyword>
<evidence type="ECO:0000313" key="4">
    <source>
        <dbReference type="Proteomes" id="UP000622687"/>
    </source>
</evidence>
<dbReference type="RefSeq" id="WP_211140984.1">
    <property type="nucleotide sequence ID" value="NZ_JAEEGB010000003.1"/>
</dbReference>
<dbReference type="CDD" id="cd19096">
    <property type="entry name" value="AKR_Fe-S_oxidoreductase"/>
    <property type="match status" value="1"/>
</dbReference>
<accession>A0A934HVB0</accession>
<proteinExistence type="predicted"/>
<evidence type="ECO:0000313" key="3">
    <source>
        <dbReference type="EMBL" id="MBI6871537.1"/>
    </source>
</evidence>
<dbReference type="AlphaFoldDB" id="A0A934HVB0"/>
<name>A0A934HVB0_9CLOT</name>
<dbReference type="EMBL" id="JAEEGB010000003">
    <property type="protein sequence ID" value="MBI6871537.1"/>
    <property type="molecule type" value="Genomic_DNA"/>
</dbReference>
<reference evidence="3" key="1">
    <citation type="submission" date="2020-12" db="EMBL/GenBank/DDBJ databases">
        <title>Clostridium thailandense sp. nov., a novel acetogenic bacterium isolated from peat land soil in Thailand.</title>
        <authorList>
            <person name="Chaikitkaew S."/>
            <person name="Birkeland N.K."/>
        </authorList>
    </citation>
    <scope>NUCLEOTIDE SEQUENCE</scope>
    <source>
        <strain evidence="3">DSM 17425</strain>
    </source>
</reference>
<dbReference type="Pfam" id="PF00248">
    <property type="entry name" value="Aldo_ket_red"/>
    <property type="match status" value="1"/>
</dbReference>
<dbReference type="InterPro" id="IPR036812">
    <property type="entry name" value="NAD(P)_OxRdtase_dom_sf"/>
</dbReference>
<protein>
    <submittedName>
        <fullName evidence="3">Aldo/keto reductase</fullName>
    </submittedName>
</protein>
<feature type="domain" description="NADP-dependent oxidoreductase" evidence="1">
    <location>
        <begin position="16"/>
        <end position="277"/>
    </location>
</feature>
<dbReference type="SUPFAM" id="SSF54862">
    <property type="entry name" value="4Fe-4S ferredoxins"/>
    <property type="match status" value="1"/>
</dbReference>